<comment type="similarity">
    <text evidence="1 8">Belongs to the SOS response-associated peptidase family.</text>
</comment>
<dbReference type="PANTHER" id="PTHR13604">
    <property type="entry name" value="DC12-RELATED"/>
    <property type="match status" value="1"/>
</dbReference>
<dbReference type="SUPFAM" id="SSF143081">
    <property type="entry name" value="BB1717-like"/>
    <property type="match status" value="1"/>
</dbReference>
<dbReference type="InterPro" id="IPR003738">
    <property type="entry name" value="SRAP"/>
</dbReference>
<reference evidence="9 10" key="1">
    <citation type="submission" date="2022-09" db="EMBL/GenBank/DDBJ databases">
        <title>Interaction between co-microsymbionts with complementary sets of symbiotic genes in legume-rhizobium systems.</title>
        <authorList>
            <person name="Safronova V."/>
            <person name="Sazanova A."/>
            <person name="Afonin A."/>
            <person name="Chirak E."/>
        </authorList>
    </citation>
    <scope>NUCLEOTIDE SEQUENCE [LARGE SCALE GENOMIC DNA]</scope>
    <source>
        <strain evidence="9 10">A18/4-1</strain>
    </source>
</reference>
<sequence length="241" mass="26765">MCGRYASTLPPEQMAELFKLLNNVESVPRYNIAPTQPVIAIWEESGRREGHFARWGLVPRWVKDPREFPLLINARVETMAEKPAFRDALKHGRCIIPASGYYEWHTNPDKSKQPYYITLADDRPIALAGLYATWVGPEGEEIDSVATITVPANGQLSAVHDRMPAILEGDAIEQWLDVRGVTAKAAYQLALPLEDGVVKFHPVSTRVNSARDDDPGLIAEVTVERPAPVRKKAAGGQLDLF</sequence>
<protein>
    <recommendedName>
        <fullName evidence="8">Abasic site processing protein</fullName>
        <ecNumber evidence="8">3.4.-.-</ecNumber>
    </recommendedName>
</protein>
<evidence type="ECO:0000256" key="2">
    <source>
        <dbReference type="ARBA" id="ARBA00022670"/>
    </source>
</evidence>
<evidence type="ECO:0000256" key="7">
    <source>
        <dbReference type="ARBA" id="ARBA00023239"/>
    </source>
</evidence>
<dbReference type="Gene3D" id="3.90.1680.10">
    <property type="entry name" value="SOS response associated peptidase-like"/>
    <property type="match status" value="1"/>
</dbReference>
<evidence type="ECO:0000256" key="4">
    <source>
        <dbReference type="ARBA" id="ARBA00022801"/>
    </source>
</evidence>
<dbReference type="EC" id="3.4.-.-" evidence="8"/>
<keyword evidence="5" id="KW-0190">Covalent protein-DNA linkage</keyword>
<name>A0ABY6CE55_9HYPH</name>
<evidence type="ECO:0000256" key="5">
    <source>
        <dbReference type="ARBA" id="ARBA00023124"/>
    </source>
</evidence>
<proteinExistence type="inferred from homology"/>
<evidence type="ECO:0000313" key="10">
    <source>
        <dbReference type="Proteomes" id="UP001061862"/>
    </source>
</evidence>
<dbReference type="Proteomes" id="UP001061862">
    <property type="component" value="Chromosome"/>
</dbReference>
<keyword evidence="4 8" id="KW-0378">Hydrolase</keyword>
<dbReference type="Pfam" id="PF02586">
    <property type="entry name" value="SRAP"/>
    <property type="match status" value="1"/>
</dbReference>
<evidence type="ECO:0000256" key="6">
    <source>
        <dbReference type="ARBA" id="ARBA00023125"/>
    </source>
</evidence>
<keyword evidence="3" id="KW-0227">DNA damage</keyword>
<gene>
    <name evidence="9" type="ORF">N8A98_04155</name>
</gene>
<evidence type="ECO:0000313" key="9">
    <source>
        <dbReference type="EMBL" id="UXN70397.1"/>
    </source>
</evidence>
<evidence type="ECO:0000256" key="8">
    <source>
        <dbReference type="RuleBase" id="RU364100"/>
    </source>
</evidence>
<evidence type="ECO:0000256" key="1">
    <source>
        <dbReference type="ARBA" id="ARBA00008136"/>
    </source>
</evidence>
<organism evidence="9 10">
    <name type="scientific">Devosia neptuniae</name>
    <dbReference type="NCBI Taxonomy" id="191302"/>
    <lineage>
        <taxon>Bacteria</taxon>
        <taxon>Pseudomonadati</taxon>
        <taxon>Pseudomonadota</taxon>
        <taxon>Alphaproteobacteria</taxon>
        <taxon>Hyphomicrobiales</taxon>
        <taxon>Devosiaceae</taxon>
        <taxon>Devosia</taxon>
    </lineage>
</organism>
<keyword evidence="2 8" id="KW-0645">Protease</keyword>
<accession>A0ABY6CE55</accession>
<keyword evidence="7" id="KW-0456">Lyase</keyword>
<dbReference type="InterPro" id="IPR036590">
    <property type="entry name" value="SRAP-like"/>
</dbReference>
<dbReference type="RefSeq" id="WP_262169422.1">
    <property type="nucleotide sequence ID" value="NZ_CP104965.1"/>
</dbReference>
<keyword evidence="6" id="KW-0238">DNA-binding</keyword>
<evidence type="ECO:0000256" key="3">
    <source>
        <dbReference type="ARBA" id="ARBA00022763"/>
    </source>
</evidence>
<dbReference type="PANTHER" id="PTHR13604:SF0">
    <property type="entry name" value="ABASIC SITE PROCESSING PROTEIN HMCES"/>
    <property type="match status" value="1"/>
</dbReference>
<dbReference type="EMBL" id="CP104965">
    <property type="protein sequence ID" value="UXN70397.1"/>
    <property type="molecule type" value="Genomic_DNA"/>
</dbReference>
<keyword evidence="10" id="KW-1185">Reference proteome</keyword>